<feature type="chain" id="PRO_5043121142" evidence="1">
    <location>
        <begin position="21"/>
        <end position="90"/>
    </location>
</feature>
<accession>A0A0M3K0N4</accession>
<dbReference type="Proteomes" id="UP000267096">
    <property type="component" value="Unassembled WGS sequence"/>
</dbReference>
<reference evidence="4" key="1">
    <citation type="submission" date="2017-02" db="UniProtKB">
        <authorList>
            <consortium name="WormBaseParasite"/>
        </authorList>
    </citation>
    <scope>IDENTIFICATION</scope>
</reference>
<dbReference type="WBParaSite" id="ASIM_0001437801-mRNA-1">
    <property type="protein sequence ID" value="ASIM_0001437801-mRNA-1"/>
    <property type="gene ID" value="ASIM_0001437801"/>
</dbReference>
<evidence type="ECO:0000313" key="3">
    <source>
        <dbReference type="Proteomes" id="UP000267096"/>
    </source>
</evidence>
<evidence type="ECO:0000256" key="1">
    <source>
        <dbReference type="SAM" id="SignalP"/>
    </source>
</evidence>
<feature type="signal peptide" evidence="1">
    <location>
        <begin position="1"/>
        <end position="20"/>
    </location>
</feature>
<dbReference type="EMBL" id="UYRR01031506">
    <property type="protein sequence ID" value="VDK50633.1"/>
    <property type="molecule type" value="Genomic_DNA"/>
</dbReference>
<protein>
    <submittedName>
        <fullName evidence="4">Secreted protein</fullName>
    </submittedName>
</protein>
<dbReference type="AlphaFoldDB" id="A0A0M3K0N4"/>
<organism evidence="4">
    <name type="scientific">Anisakis simplex</name>
    <name type="common">Herring worm</name>
    <dbReference type="NCBI Taxonomy" id="6269"/>
    <lineage>
        <taxon>Eukaryota</taxon>
        <taxon>Metazoa</taxon>
        <taxon>Ecdysozoa</taxon>
        <taxon>Nematoda</taxon>
        <taxon>Chromadorea</taxon>
        <taxon>Rhabditida</taxon>
        <taxon>Spirurina</taxon>
        <taxon>Ascaridomorpha</taxon>
        <taxon>Ascaridoidea</taxon>
        <taxon>Anisakidae</taxon>
        <taxon>Anisakis</taxon>
        <taxon>Anisakis simplex complex</taxon>
    </lineage>
</organism>
<sequence length="90" mass="10278">MHCLSRHSTVIFFLLFLVVADEEVLRDEDSDVLLIVVDDFEVDDEGGEAEHVYLLASRDAAMAPFFSRDSTNTKLNQISFGWIQSTRRIL</sequence>
<name>A0A0M3K0N4_ANISI</name>
<proteinExistence type="predicted"/>
<evidence type="ECO:0000313" key="4">
    <source>
        <dbReference type="WBParaSite" id="ASIM_0001437801-mRNA-1"/>
    </source>
</evidence>
<reference evidence="2 3" key="2">
    <citation type="submission" date="2018-11" db="EMBL/GenBank/DDBJ databases">
        <authorList>
            <consortium name="Pathogen Informatics"/>
        </authorList>
    </citation>
    <scope>NUCLEOTIDE SEQUENCE [LARGE SCALE GENOMIC DNA]</scope>
</reference>
<keyword evidence="1" id="KW-0732">Signal</keyword>
<keyword evidence="3" id="KW-1185">Reference proteome</keyword>
<evidence type="ECO:0000313" key="2">
    <source>
        <dbReference type="EMBL" id="VDK50633.1"/>
    </source>
</evidence>
<gene>
    <name evidence="2" type="ORF">ASIM_LOCUS13805</name>
</gene>